<protein>
    <submittedName>
        <fullName evidence="3">DUF4252 domain-containing protein</fullName>
    </submittedName>
</protein>
<feature type="chain" id="PRO_5047091972" evidence="1">
    <location>
        <begin position="20"/>
        <end position="420"/>
    </location>
</feature>
<keyword evidence="1" id="KW-0732">Signal</keyword>
<feature type="domain" description="Putative auto-transporter adhesin head GIN" evidence="2">
    <location>
        <begin position="201"/>
        <end position="403"/>
    </location>
</feature>
<organism evidence="3 4">
    <name type="scientific">Kaistella pullorum</name>
    <dbReference type="NCBI Taxonomy" id="2763074"/>
    <lineage>
        <taxon>Bacteria</taxon>
        <taxon>Pseudomonadati</taxon>
        <taxon>Bacteroidota</taxon>
        <taxon>Flavobacteriia</taxon>
        <taxon>Flavobacteriales</taxon>
        <taxon>Weeksellaceae</taxon>
        <taxon>Chryseobacterium group</taxon>
        <taxon>Kaistella</taxon>
    </lineage>
</organism>
<dbReference type="Proteomes" id="UP000626242">
    <property type="component" value="Unassembled WGS sequence"/>
</dbReference>
<evidence type="ECO:0000256" key="1">
    <source>
        <dbReference type="SAM" id="SignalP"/>
    </source>
</evidence>
<reference evidence="3 4" key="1">
    <citation type="submission" date="2020-08" db="EMBL/GenBank/DDBJ databases">
        <title>A Genomic Blueprint of the Chicken Gut Microbiome.</title>
        <authorList>
            <person name="Gilroy R."/>
            <person name="Ravi A."/>
            <person name="Getino M."/>
            <person name="Pursley I."/>
            <person name="Horton D.L."/>
            <person name="Alikhan N.-F."/>
            <person name="Baker D."/>
            <person name="Gharbi K."/>
            <person name="Hall N."/>
            <person name="Watson M."/>
            <person name="Adriaenssens E.M."/>
            <person name="Foster-Nyarko E."/>
            <person name="Jarju S."/>
            <person name="Secka A."/>
            <person name="Antonio M."/>
            <person name="Oren A."/>
            <person name="Chaudhuri R."/>
            <person name="La Ragione R.M."/>
            <person name="Hildebrand F."/>
            <person name="Pallen M.J."/>
        </authorList>
    </citation>
    <scope>NUCLEOTIDE SEQUENCE [LARGE SCALE GENOMIC DNA]</scope>
    <source>
        <strain evidence="3 4">Sa1CVA4</strain>
    </source>
</reference>
<sequence>MKKLLFIFALFFSLLNVNAQKEKLDQLFEKYQETEGVTSIKIAKPMFSMLNKLNINDSELDQIKPILSKINGIKILIVEKPEAAATPGSETKMTPLSFKNLQSDIAASIKNMKYEELITVNSKDNQIKFLSTDASNGILDDLLLNISSGDNTVLMMLDGKISMDDVNKMVSEAQNAGSKSSAAPEKSAAASATQVRNVGKFTGINASSGVKVNFTQGNNQSVTVDADADLQQYVVTEVKNGILHIGIDNRNNRKLNFKKLLVTVEAPRLSSVAASSGATFMTVNTVREDSFEAEVSSGANLNSDVIARKSGVLKLTSGASARLGIDTENFTFSGTSGSSATVTGKANTANFDLTSAASCNAQDLITSSAAVTASSGSSLKVHTTGSLRGEAGSGASVRYKGAPKAVSDIKTSSGGSIRAM</sequence>
<accession>A0ABR8WIV2</accession>
<evidence type="ECO:0000313" key="4">
    <source>
        <dbReference type="Proteomes" id="UP000626242"/>
    </source>
</evidence>
<dbReference type="Pfam" id="PF14060">
    <property type="entry name" value="DUF4252"/>
    <property type="match status" value="1"/>
</dbReference>
<dbReference type="EMBL" id="JACSPS010000001">
    <property type="protein sequence ID" value="MBD8016984.1"/>
    <property type="molecule type" value="Genomic_DNA"/>
</dbReference>
<dbReference type="InterPro" id="IPR021255">
    <property type="entry name" value="DUF2807"/>
</dbReference>
<keyword evidence="4" id="KW-1185">Reference proteome</keyword>
<dbReference type="InterPro" id="IPR025348">
    <property type="entry name" value="DUF4252"/>
</dbReference>
<feature type="signal peptide" evidence="1">
    <location>
        <begin position="1"/>
        <end position="19"/>
    </location>
</feature>
<dbReference type="Gene3D" id="2.160.20.120">
    <property type="match status" value="1"/>
</dbReference>
<gene>
    <name evidence="3" type="ORF">H9628_00695</name>
</gene>
<dbReference type="RefSeq" id="WP_251832197.1">
    <property type="nucleotide sequence ID" value="NZ_JACSPS010000001.1"/>
</dbReference>
<evidence type="ECO:0000313" key="3">
    <source>
        <dbReference type="EMBL" id="MBD8016984.1"/>
    </source>
</evidence>
<dbReference type="Pfam" id="PF10988">
    <property type="entry name" value="DUF2807"/>
    <property type="match status" value="1"/>
</dbReference>
<proteinExistence type="predicted"/>
<name>A0ABR8WIV2_9FLAO</name>
<comment type="caution">
    <text evidence="3">The sequence shown here is derived from an EMBL/GenBank/DDBJ whole genome shotgun (WGS) entry which is preliminary data.</text>
</comment>
<evidence type="ECO:0000259" key="2">
    <source>
        <dbReference type="Pfam" id="PF10988"/>
    </source>
</evidence>